<reference evidence="5 6" key="1">
    <citation type="submission" date="2016-10" db="EMBL/GenBank/DDBJ databases">
        <authorList>
            <person name="de Groot N.N."/>
        </authorList>
    </citation>
    <scope>NUCLEOTIDE SEQUENCE [LARGE SCALE GENOMIC DNA]</scope>
    <source>
        <strain evidence="5 6">DSM 527</strain>
    </source>
</reference>
<dbReference type="OrthoDB" id="642439at2"/>
<dbReference type="Proteomes" id="UP000199045">
    <property type="component" value="Unassembled WGS sequence"/>
</dbReference>
<evidence type="ECO:0000313" key="6">
    <source>
        <dbReference type="Proteomes" id="UP000199045"/>
    </source>
</evidence>
<dbReference type="SMART" id="SM00342">
    <property type="entry name" value="HTH_ARAC"/>
    <property type="match status" value="1"/>
</dbReference>
<gene>
    <name evidence="5" type="ORF">SAMN04488121_109254</name>
</gene>
<dbReference type="EMBL" id="FNBN01000009">
    <property type="protein sequence ID" value="SDH20240.1"/>
    <property type="molecule type" value="Genomic_DNA"/>
</dbReference>
<dbReference type="InterPro" id="IPR018062">
    <property type="entry name" value="HTH_AraC-typ_CS"/>
</dbReference>
<dbReference type="PRINTS" id="PR00032">
    <property type="entry name" value="HTHARAC"/>
</dbReference>
<dbReference type="SUPFAM" id="SSF46689">
    <property type="entry name" value="Homeodomain-like"/>
    <property type="match status" value="1"/>
</dbReference>
<proteinExistence type="predicted"/>
<dbReference type="PANTHER" id="PTHR46796">
    <property type="entry name" value="HTH-TYPE TRANSCRIPTIONAL ACTIVATOR RHAS-RELATED"/>
    <property type="match status" value="1"/>
</dbReference>
<evidence type="ECO:0000256" key="1">
    <source>
        <dbReference type="ARBA" id="ARBA00023015"/>
    </source>
</evidence>
<dbReference type="InterPro" id="IPR050204">
    <property type="entry name" value="AraC_XylS_family_regulators"/>
</dbReference>
<feature type="domain" description="HTH araC/xylS-type" evidence="4">
    <location>
        <begin position="163"/>
        <end position="261"/>
    </location>
</feature>
<evidence type="ECO:0000256" key="2">
    <source>
        <dbReference type="ARBA" id="ARBA00023125"/>
    </source>
</evidence>
<dbReference type="RefSeq" id="WP_089837124.1">
    <property type="nucleotide sequence ID" value="NZ_FNBN01000009.1"/>
</dbReference>
<evidence type="ECO:0000256" key="3">
    <source>
        <dbReference type="ARBA" id="ARBA00023163"/>
    </source>
</evidence>
<organism evidence="5 6">
    <name type="scientific">Chitinophaga filiformis</name>
    <name type="common">Myxococcus filiformis</name>
    <name type="synonym">Flexibacter filiformis</name>
    <dbReference type="NCBI Taxonomy" id="104663"/>
    <lineage>
        <taxon>Bacteria</taxon>
        <taxon>Pseudomonadati</taxon>
        <taxon>Bacteroidota</taxon>
        <taxon>Chitinophagia</taxon>
        <taxon>Chitinophagales</taxon>
        <taxon>Chitinophagaceae</taxon>
        <taxon>Chitinophaga</taxon>
    </lineage>
</organism>
<dbReference type="GO" id="GO:0003700">
    <property type="term" value="F:DNA-binding transcription factor activity"/>
    <property type="evidence" value="ECO:0007669"/>
    <property type="project" value="InterPro"/>
</dbReference>
<evidence type="ECO:0000259" key="4">
    <source>
        <dbReference type="PROSITE" id="PS01124"/>
    </source>
</evidence>
<dbReference type="Pfam" id="PF12833">
    <property type="entry name" value="HTH_18"/>
    <property type="match status" value="1"/>
</dbReference>
<sequence length="264" mass="30415">MLLTDGKYYGNTVHKLELKHFNLTLTVYTSATTLPRHHHENPYLSLLLEGNYIEKGSKGDTMIAGGHSIFRPDDHEHANIFDDKPGKCFNLELKHNISDLFDRQRKAHHTMVFKQSFLDLFLLHYRFLKGHTADTLDMLSFEIVTSLFEQDALSKYGQAAWIKTITDRINDMPDDQHLVNVLAAEVNIHPVYLLRKFKEKTGLRLSEYITRVRLEKAANSIVAGQENLTRIGYSSGFYDQSHFSRSFKSYFGVSPRDFNKTVKG</sequence>
<dbReference type="PROSITE" id="PS00041">
    <property type="entry name" value="HTH_ARAC_FAMILY_1"/>
    <property type="match status" value="1"/>
</dbReference>
<dbReference type="AlphaFoldDB" id="A0A1G8AIT5"/>
<dbReference type="GO" id="GO:0043565">
    <property type="term" value="F:sequence-specific DNA binding"/>
    <property type="evidence" value="ECO:0007669"/>
    <property type="project" value="InterPro"/>
</dbReference>
<dbReference type="InterPro" id="IPR018060">
    <property type="entry name" value="HTH_AraC"/>
</dbReference>
<name>A0A1G8AIT5_CHIFI</name>
<keyword evidence="1" id="KW-0805">Transcription regulation</keyword>
<dbReference type="InterPro" id="IPR009057">
    <property type="entry name" value="Homeodomain-like_sf"/>
</dbReference>
<accession>A0A1G8AIT5</accession>
<dbReference type="STRING" id="104663.SAMN04488121_109254"/>
<keyword evidence="2 5" id="KW-0238">DNA-binding</keyword>
<evidence type="ECO:0000313" key="5">
    <source>
        <dbReference type="EMBL" id="SDH20240.1"/>
    </source>
</evidence>
<protein>
    <submittedName>
        <fullName evidence="5">AraC-type DNA-binding protein</fullName>
    </submittedName>
</protein>
<dbReference type="InterPro" id="IPR020449">
    <property type="entry name" value="Tscrpt_reg_AraC-type_HTH"/>
</dbReference>
<dbReference type="Gene3D" id="1.10.10.60">
    <property type="entry name" value="Homeodomain-like"/>
    <property type="match status" value="2"/>
</dbReference>
<dbReference type="PROSITE" id="PS01124">
    <property type="entry name" value="HTH_ARAC_FAMILY_2"/>
    <property type="match status" value="1"/>
</dbReference>
<keyword evidence="3" id="KW-0804">Transcription</keyword>